<evidence type="ECO:0000313" key="8">
    <source>
        <dbReference type="EMBL" id="BCN31556.1"/>
    </source>
</evidence>
<dbReference type="Pfam" id="PF00905">
    <property type="entry name" value="Transpeptidase"/>
    <property type="match status" value="1"/>
</dbReference>
<dbReference type="GO" id="GO:0005886">
    <property type="term" value="C:plasma membrane"/>
    <property type="evidence" value="ECO:0007669"/>
    <property type="project" value="TreeGrafter"/>
</dbReference>
<evidence type="ECO:0000313" key="9">
    <source>
        <dbReference type="Proteomes" id="UP000595897"/>
    </source>
</evidence>
<comment type="similarity">
    <text evidence="2">Belongs to the transpeptidase family.</text>
</comment>
<dbReference type="Gene3D" id="3.40.710.10">
    <property type="entry name" value="DD-peptidase/beta-lactamase superfamily"/>
    <property type="match status" value="1"/>
</dbReference>
<dbReference type="InterPro" id="IPR005311">
    <property type="entry name" value="PBP_dimer"/>
</dbReference>
<keyword evidence="3 5" id="KW-0472">Membrane</keyword>
<organism evidence="8 9">
    <name type="scientific">Anaeromicropila herbilytica</name>
    <dbReference type="NCBI Taxonomy" id="2785025"/>
    <lineage>
        <taxon>Bacteria</taxon>
        <taxon>Bacillati</taxon>
        <taxon>Bacillota</taxon>
        <taxon>Clostridia</taxon>
        <taxon>Lachnospirales</taxon>
        <taxon>Lachnospiraceae</taxon>
        <taxon>Anaeromicropila</taxon>
    </lineage>
</organism>
<dbReference type="KEGG" id="ahb:bsdtb5_28510"/>
<dbReference type="AlphaFoldDB" id="A0A7R7EME9"/>
<proteinExistence type="inferred from homology"/>
<evidence type="ECO:0000256" key="5">
    <source>
        <dbReference type="SAM" id="Phobius"/>
    </source>
</evidence>
<dbReference type="PANTHER" id="PTHR30627">
    <property type="entry name" value="PEPTIDOGLYCAN D,D-TRANSPEPTIDASE"/>
    <property type="match status" value="1"/>
</dbReference>
<dbReference type="Proteomes" id="UP000595897">
    <property type="component" value="Chromosome"/>
</dbReference>
<dbReference type="GO" id="GO:0008658">
    <property type="term" value="F:penicillin binding"/>
    <property type="evidence" value="ECO:0007669"/>
    <property type="project" value="InterPro"/>
</dbReference>
<dbReference type="EMBL" id="AP024169">
    <property type="protein sequence ID" value="BCN31556.1"/>
    <property type="molecule type" value="Genomic_DNA"/>
</dbReference>
<protein>
    <submittedName>
        <fullName evidence="8">Stage V sporulation protein D</fullName>
    </submittedName>
</protein>
<reference evidence="8 9" key="1">
    <citation type="submission" date="2020-11" db="EMBL/GenBank/DDBJ databases">
        <title>Draft genome sequencing of a Lachnospiraceae strain isolated from anoxic soil subjected to BSD treatment.</title>
        <authorList>
            <person name="Uek A."/>
            <person name="Tonouchi A."/>
        </authorList>
    </citation>
    <scope>NUCLEOTIDE SEQUENCE [LARGE SCALE GENOMIC DNA]</scope>
    <source>
        <strain evidence="8 9">TB5</strain>
    </source>
</reference>
<dbReference type="InterPro" id="IPR012338">
    <property type="entry name" value="Beta-lactam/transpept-like"/>
</dbReference>
<accession>A0A7R7EME9</accession>
<evidence type="ECO:0000256" key="4">
    <source>
        <dbReference type="SAM" id="MobiDB-lite"/>
    </source>
</evidence>
<evidence type="ECO:0000256" key="1">
    <source>
        <dbReference type="ARBA" id="ARBA00004370"/>
    </source>
</evidence>
<feature type="transmembrane region" description="Helical" evidence="5">
    <location>
        <begin position="21"/>
        <end position="41"/>
    </location>
</feature>
<feature type="compositionally biased region" description="Low complexity" evidence="4">
    <location>
        <begin position="605"/>
        <end position="617"/>
    </location>
</feature>
<dbReference type="InterPro" id="IPR036138">
    <property type="entry name" value="PBP_dimer_sf"/>
</dbReference>
<comment type="subcellular location">
    <subcellularLocation>
        <location evidence="1">Membrane</location>
    </subcellularLocation>
</comment>
<name>A0A7R7EME9_9FIRM</name>
<feature type="domain" description="Penicillin-binding protein dimerisation" evidence="7">
    <location>
        <begin position="65"/>
        <end position="218"/>
    </location>
</feature>
<evidence type="ECO:0000256" key="2">
    <source>
        <dbReference type="ARBA" id="ARBA00007171"/>
    </source>
</evidence>
<feature type="region of interest" description="Disordered" evidence="4">
    <location>
        <begin position="595"/>
        <end position="688"/>
    </location>
</feature>
<keyword evidence="5" id="KW-1133">Transmembrane helix</keyword>
<dbReference type="InterPro" id="IPR050515">
    <property type="entry name" value="Beta-lactam/transpept"/>
</dbReference>
<dbReference type="Pfam" id="PF03717">
    <property type="entry name" value="PBP_dimer"/>
    <property type="match status" value="1"/>
</dbReference>
<gene>
    <name evidence="8" type="primary">spoVD_2</name>
    <name evidence="8" type="ORF">bsdtb5_28510</name>
</gene>
<evidence type="ECO:0000259" key="7">
    <source>
        <dbReference type="Pfam" id="PF03717"/>
    </source>
</evidence>
<dbReference type="PANTHER" id="PTHR30627:SF1">
    <property type="entry name" value="PEPTIDOGLYCAN D,D-TRANSPEPTIDASE FTSI"/>
    <property type="match status" value="1"/>
</dbReference>
<keyword evidence="9" id="KW-1185">Reference proteome</keyword>
<dbReference type="GO" id="GO:0071555">
    <property type="term" value="P:cell wall organization"/>
    <property type="evidence" value="ECO:0007669"/>
    <property type="project" value="TreeGrafter"/>
</dbReference>
<feature type="compositionally biased region" description="Polar residues" evidence="4">
    <location>
        <begin position="625"/>
        <end position="648"/>
    </location>
</feature>
<dbReference type="Gene3D" id="3.90.1310.10">
    <property type="entry name" value="Penicillin-binding protein 2a (Domain 2)"/>
    <property type="match status" value="1"/>
</dbReference>
<dbReference type="SUPFAM" id="SSF56519">
    <property type="entry name" value="Penicillin binding protein dimerisation domain"/>
    <property type="match status" value="1"/>
</dbReference>
<feature type="domain" description="Penicillin-binding protein transpeptidase" evidence="6">
    <location>
        <begin position="263"/>
        <end position="584"/>
    </location>
</feature>
<sequence>MRKITKASKIKKFTPKMQASLLLVFCIMILLLVVLIGRLVYLNTKDGEKYEKRVLSQQTYVSSVIPYQRGKILDRNGTELATNEKVYNLVLDPKTMLSKEDYRNPTEKALTESFDISKEELDDILSKKASSQYVVVRKELSYDQVTVFNKKVKADKKKLIKGVWFEEEYKRIYPYNSLASHVLGFTRSGNVGTWGLEEYYNSQLNGYNGREYGYFDSKLKLERNVKEATNGNTLVTTLDTNIQNLVEKHINKFQKDIGSKRTSVLVMNPNNGEIYAMASSGEFDLNNPTNLEKFYTKSQIAKMSDKKKSEALSSIWRNTMISNAYEPGSTFKPMTVSAGLEEGKLTGNEIFHCPGYKMVGGRRIKCSHVHGTITLKEAIMHSCNVALMEIAKKEGKNIFTNYQQLFGMGEKTGIDLPGETSGLLYKLKDMGTVDLATNSFGQNFSVNMLQIASAFSSIVNGGHLYQPHLVKQIVNDKGATVKNIGATLLKETVSQKTSETMKDYLYATVEDGTATGAQVKGVQVGGKTGTAEKIPRGSGTYLVSFIGAAPAYDPEVVIYVTIDELNQDRQDQSGFATKLAGEILKDIIPFLGISQDTGNSKGKVDSNTNTNAVNNSSNDDKKEVSNSLTNGKNGKTSNDSNSTGSNKNNVEEETYGETSGGDVPESNGKLGQTEDTNQGESNKDSVNQ</sequence>
<evidence type="ECO:0000259" key="6">
    <source>
        <dbReference type="Pfam" id="PF00905"/>
    </source>
</evidence>
<dbReference type="SUPFAM" id="SSF56601">
    <property type="entry name" value="beta-lactamase/transpeptidase-like"/>
    <property type="match status" value="1"/>
</dbReference>
<dbReference type="RefSeq" id="WP_271712668.1">
    <property type="nucleotide sequence ID" value="NZ_AP024169.1"/>
</dbReference>
<dbReference type="InterPro" id="IPR001460">
    <property type="entry name" value="PCN-bd_Tpept"/>
</dbReference>
<feature type="compositionally biased region" description="Polar residues" evidence="4">
    <location>
        <begin position="669"/>
        <end position="688"/>
    </location>
</feature>
<keyword evidence="5" id="KW-0812">Transmembrane</keyword>
<evidence type="ECO:0000256" key="3">
    <source>
        <dbReference type="ARBA" id="ARBA00023136"/>
    </source>
</evidence>